<dbReference type="SMART" id="SM00909">
    <property type="entry name" value="Germane"/>
    <property type="match status" value="1"/>
</dbReference>
<protein>
    <submittedName>
        <fullName evidence="4">GerMN domain-containing protein</fullName>
    </submittedName>
</protein>
<dbReference type="EMBL" id="CP051167">
    <property type="protein sequence ID" value="QIZ72997.1"/>
    <property type="molecule type" value="Genomic_DNA"/>
</dbReference>
<keyword evidence="2" id="KW-0812">Transmembrane</keyword>
<feature type="region of interest" description="Disordered" evidence="1">
    <location>
        <begin position="38"/>
        <end position="57"/>
    </location>
</feature>
<evidence type="ECO:0000256" key="2">
    <source>
        <dbReference type="SAM" id="Phobius"/>
    </source>
</evidence>
<keyword evidence="2" id="KW-0472">Membrane</keyword>
<proteinExistence type="predicted"/>
<dbReference type="AlphaFoldDB" id="A0A6H1U3P0"/>
<accession>A0A6H1U3P0</accession>
<keyword evidence="5" id="KW-1185">Reference proteome</keyword>
<feature type="transmembrane region" description="Helical" evidence="2">
    <location>
        <begin position="12"/>
        <end position="34"/>
    </location>
</feature>
<evidence type="ECO:0000256" key="1">
    <source>
        <dbReference type="SAM" id="MobiDB-lite"/>
    </source>
</evidence>
<gene>
    <name evidence="4" type="ORF">HCG48_22305</name>
</gene>
<sequence>MQNQPNTRRVPVGIVALGATVAIAAGGATAWWVFKSQPSATPDPSPTATVAPQTETPATLPTEAQKVEIYLLEDTGTEFKLESTPVSVEASAEPDALLRAAFERLFSQSGEVRGFSAIPPETKLLDVSVKENGVFVDLSAEFTSGGGSSSMMGRLGQIVYTATSLNPNAPVWISVGGEPLELLGGEGLEVPQPITREIFDREFSL</sequence>
<dbReference type="InterPro" id="IPR019606">
    <property type="entry name" value="GerMN"/>
</dbReference>
<dbReference type="Pfam" id="PF10646">
    <property type="entry name" value="Germane"/>
    <property type="match status" value="1"/>
</dbReference>
<evidence type="ECO:0000313" key="5">
    <source>
        <dbReference type="Proteomes" id="UP000500857"/>
    </source>
</evidence>
<keyword evidence="2" id="KW-1133">Transmembrane helix</keyword>
<reference evidence="4 5" key="1">
    <citation type="submission" date="2020-04" db="EMBL/GenBank/DDBJ databases">
        <authorList>
            <person name="Basu S."/>
            <person name="Maruthanayagam V."/>
            <person name="Chakraborty S."/>
            <person name="Pramanik A."/>
            <person name="Mukherjee J."/>
            <person name="Brink B."/>
        </authorList>
    </citation>
    <scope>NUCLEOTIDE SEQUENCE [LARGE SCALE GENOMIC DNA]</scope>
    <source>
        <strain evidence="4 5">AP17</strain>
    </source>
</reference>
<dbReference type="Proteomes" id="UP000500857">
    <property type="component" value="Chromosome"/>
</dbReference>
<evidence type="ECO:0000259" key="3">
    <source>
        <dbReference type="SMART" id="SM00909"/>
    </source>
</evidence>
<feature type="domain" description="GerMN" evidence="3">
    <location>
        <begin position="98"/>
        <end position="184"/>
    </location>
</feature>
<feature type="compositionally biased region" description="Low complexity" evidence="1">
    <location>
        <begin position="38"/>
        <end position="52"/>
    </location>
</feature>
<name>A0A6H1U3P0_9CYAN</name>
<organism evidence="4 5">
    <name type="scientific">Oxynema aestuarii AP17</name>
    <dbReference type="NCBI Taxonomy" id="2064643"/>
    <lineage>
        <taxon>Bacteria</taxon>
        <taxon>Bacillati</taxon>
        <taxon>Cyanobacteriota</taxon>
        <taxon>Cyanophyceae</taxon>
        <taxon>Oscillatoriophycideae</taxon>
        <taxon>Oscillatoriales</taxon>
        <taxon>Oscillatoriaceae</taxon>
        <taxon>Oxynema</taxon>
        <taxon>Oxynema aestuarii</taxon>
    </lineage>
</organism>
<dbReference type="KEGG" id="oxy:HCG48_22305"/>
<dbReference type="RefSeq" id="WP_168571144.1">
    <property type="nucleotide sequence ID" value="NZ_CP051167.1"/>
</dbReference>
<evidence type="ECO:0000313" key="4">
    <source>
        <dbReference type="EMBL" id="QIZ72997.1"/>
    </source>
</evidence>